<name>A0A561B7T0_9ACTN</name>
<dbReference type="OrthoDB" id="9853123at2"/>
<keyword evidence="1" id="KW-1133">Transmembrane helix</keyword>
<reference evidence="2 3" key="1">
    <citation type="submission" date="2019-06" db="EMBL/GenBank/DDBJ databases">
        <title>Sequencing the genomes of 1000 actinobacteria strains.</title>
        <authorList>
            <person name="Klenk H.-P."/>
        </authorList>
    </citation>
    <scope>NUCLEOTIDE SEQUENCE [LARGE SCALE GENOMIC DNA]</scope>
    <source>
        <strain evidence="2 3">DSM 24683</strain>
    </source>
</reference>
<dbReference type="Proteomes" id="UP000318380">
    <property type="component" value="Unassembled WGS sequence"/>
</dbReference>
<proteinExistence type="predicted"/>
<accession>A0A561B7T0</accession>
<evidence type="ECO:0000313" key="3">
    <source>
        <dbReference type="Proteomes" id="UP000318380"/>
    </source>
</evidence>
<comment type="caution">
    <text evidence="2">The sequence shown here is derived from an EMBL/GenBank/DDBJ whole genome shotgun (WGS) entry which is preliminary data.</text>
</comment>
<evidence type="ECO:0000313" key="2">
    <source>
        <dbReference type="EMBL" id="TWD74837.1"/>
    </source>
</evidence>
<gene>
    <name evidence="2" type="ORF">FB561_6271</name>
</gene>
<keyword evidence="1" id="KW-0812">Transmembrane</keyword>
<keyword evidence="1" id="KW-0472">Membrane</keyword>
<feature type="transmembrane region" description="Helical" evidence="1">
    <location>
        <begin position="197"/>
        <end position="217"/>
    </location>
</feature>
<evidence type="ECO:0008006" key="4">
    <source>
        <dbReference type="Google" id="ProtNLM"/>
    </source>
</evidence>
<feature type="transmembrane region" description="Helical" evidence="1">
    <location>
        <begin position="95"/>
        <end position="113"/>
    </location>
</feature>
<protein>
    <recommendedName>
        <fullName evidence="4">DUF4386 family protein</fullName>
    </recommendedName>
</protein>
<feature type="transmembrane region" description="Helical" evidence="1">
    <location>
        <begin position="146"/>
        <end position="165"/>
    </location>
</feature>
<dbReference type="AlphaFoldDB" id="A0A561B7T0"/>
<evidence type="ECO:0000256" key="1">
    <source>
        <dbReference type="SAM" id="Phobius"/>
    </source>
</evidence>
<feature type="transmembrane region" description="Helical" evidence="1">
    <location>
        <begin position="68"/>
        <end position="88"/>
    </location>
</feature>
<sequence>MTVIVEDTRDNRPAPVFTGRIRWVAALLVTVGAALQVAEFLLEPGSDTTASRVAWWVAHPDRIEWSKAAGLLAVPFLLGQVYVTVTIARRHSRRIATAAAVCLTAAMTGLAAIQGAELAALFATRAGHQDAAIAILDSSEPTVPGVLLLVMFLGGALIGTVLINIALWRSPYAPRLVVIFGVTFVVLDIVLQQGVAGHLAALAAGLVLAWAIVTGYVRTPRQRERVRAH</sequence>
<dbReference type="RefSeq" id="WP_145813612.1">
    <property type="nucleotide sequence ID" value="NZ_VIVK01000002.1"/>
</dbReference>
<feature type="transmembrane region" description="Helical" evidence="1">
    <location>
        <begin position="21"/>
        <end position="42"/>
    </location>
</feature>
<keyword evidence="3" id="KW-1185">Reference proteome</keyword>
<organism evidence="2 3">
    <name type="scientific">Kribbella amoyensis</name>
    <dbReference type="NCBI Taxonomy" id="996641"/>
    <lineage>
        <taxon>Bacteria</taxon>
        <taxon>Bacillati</taxon>
        <taxon>Actinomycetota</taxon>
        <taxon>Actinomycetes</taxon>
        <taxon>Propionibacteriales</taxon>
        <taxon>Kribbellaceae</taxon>
        <taxon>Kribbella</taxon>
    </lineage>
</organism>
<feature type="transmembrane region" description="Helical" evidence="1">
    <location>
        <begin position="172"/>
        <end position="191"/>
    </location>
</feature>
<dbReference type="EMBL" id="VIVK01000002">
    <property type="protein sequence ID" value="TWD74837.1"/>
    <property type="molecule type" value="Genomic_DNA"/>
</dbReference>